<sequence>MVSVEHPMSGLCGGGFGPALQRDPKAVKKDVLDEYVNLEAARAKYGRVLTGMHHRYLIGVPMVKVETLGAGGGSICHVNSGTLQVGPRSAGSESGPSATGAAARSRPSPMPSSCRASCLPWKALRAAATRSRGGVAPRTSRHRRANLGRGVAQMPIHFGRDLLPGMAIAGPAIIEETTIVVYPG</sequence>
<dbReference type="GO" id="GO:0016787">
    <property type="term" value="F:hydrolase activity"/>
    <property type="evidence" value="ECO:0007669"/>
    <property type="project" value="InterPro"/>
</dbReference>
<dbReference type="InterPro" id="IPR002821">
    <property type="entry name" value="Hydantoinase_A"/>
</dbReference>
<gene>
    <name evidence="3" type="ORF">BES08_00950</name>
</gene>
<protein>
    <recommendedName>
        <fullName evidence="2">Hydantoinase A/oxoprolinase domain-containing protein</fullName>
    </recommendedName>
</protein>
<evidence type="ECO:0000313" key="3">
    <source>
        <dbReference type="EMBL" id="AOR75483.1"/>
    </source>
</evidence>
<dbReference type="EMBL" id="CP017075">
    <property type="protein sequence ID" value="AOR75483.1"/>
    <property type="molecule type" value="Genomic_DNA"/>
</dbReference>
<name>A0A1D8A030_9SPHN</name>
<feature type="compositionally biased region" description="Low complexity" evidence="1">
    <location>
        <begin position="101"/>
        <end position="113"/>
    </location>
</feature>
<dbReference type="Pfam" id="PF01968">
    <property type="entry name" value="Hydantoinase_A"/>
    <property type="match status" value="1"/>
</dbReference>
<feature type="domain" description="Hydantoinase A/oxoprolinase" evidence="2">
    <location>
        <begin position="49"/>
        <end position="98"/>
    </location>
</feature>
<evidence type="ECO:0000256" key="1">
    <source>
        <dbReference type="SAM" id="MobiDB-lite"/>
    </source>
</evidence>
<dbReference type="AlphaFoldDB" id="A0A1D8A030"/>
<feature type="region of interest" description="Disordered" evidence="1">
    <location>
        <begin position="85"/>
        <end position="113"/>
    </location>
</feature>
<proteinExistence type="predicted"/>
<keyword evidence="4" id="KW-1185">Reference proteome</keyword>
<reference evidence="4" key="1">
    <citation type="journal article" date="2017" name="J. Biotechnol.">
        <title>Complete genome sequence of Novosphingobium resinovorum SA1, a versatile xenobiotic-degrading bacterium capable of utilizing sulfanilic acid.</title>
        <authorList>
            <person name="Hegedus B."/>
            <person name="Kos P.B."/>
            <person name="Balint B."/>
            <person name="Maroti G."/>
            <person name="Gan H.M."/>
            <person name="Perei K."/>
            <person name="Rakhely G."/>
        </authorList>
    </citation>
    <scope>NUCLEOTIDE SEQUENCE [LARGE SCALE GENOMIC DNA]</scope>
    <source>
        <strain evidence="4">SA1</strain>
    </source>
</reference>
<evidence type="ECO:0000259" key="2">
    <source>
        <dbReference type="Pfam" id="PF01968"/>
    </source>
</evidence>
<accession>A0A1D8A030</accession>
<evidence type="ECO:0000313" key="4">
    <source>
        <dbReference type="Proteomes" id="UP000094626"/>
    </source>
</evidence>
<dbReference type="KEGG" id="nre:BES08_00950"/>
<dbReference type="Proteomes" id="UP000094626">
    <property type="component" value="Chromosome"/>
</dbReference>
<organism evidence="3 4">
    <name type="scientific">Novosphingobium resinovorum</name>
    <dbReference type="NCBI Taxonomy" id="158500"/>
    <lineage>
        <taxon>Bacteria</taxon>
        <taxon>Pseudomonadati</taxon>
        <taxon>Pseudomonadota</taxon>
        <taxon>Alphaproteobacteria</taxon>
        <taxon>Sphingomonadales</taxon>
        <taxon>Sphingomonadaceae</taxon>
        <taxon>Novosphingobium</taxon>
    </lineage>
</organism>